<reference evidence="3 4" key="1">
    <citation type="submission" date="2020-05" db="EMBL/GenBank/DDBJ databases">
        <title>WGS assembly of Panicum virgatum.</title>
        <authorList>
            <person name="Lovell J.T."/>
            <person name="Jenkins J."/>
            <person name="Shu S."/>
            <person name="Juenger T.E."/>
            <person name="Schmutz J."/>
        </authorList>
    </citation>
    <scope>NUCLEOTIDE SEQUENCE [LARGE SCALE GENOMIC DNA]</scope>
    <source>
        <strain evidence="4">cv. AP13</strain>
    </source>
</reference>
<feature type="region of interest" description="Disordered" evidence="1">
    <location>
        <begin position="57"/>
        <end position="91"/>
    </location>
</feature>
<dbReference type="EMBL" id="CM029048">
    <property type="protein sequence ID" value="KAG2577003.1"/>
    <property type="molecule type" value="Genomic_DNA"/>
</dbReference>
<feature type="compositionally biased region" description="Pro residues" evidence="1">
    <location>
        <begin position="60"/>
        <end position="78"/>
    </location>
</feature>
<feature type="region of interest" description="Disordered" evidence="1">
    <location>
        <begin position="300"/>
        <end position="330"/>
    </location>
</feature>
<proteinExistence type="predicted"/>
<protein>
    <recommendedName>
        <fullName evidence="2">Retrotransposon gag domain-containing protein</fullName>
    </recommendedName>
</protein>
<evidence type="ECO:0000259" key="2">
    <source>
        <dbReference type="Pfam" id="PF03732"/>
    </source>
</evidence>
<dbReference type="InterPro" id="IPR005162">
    <property type="entry name" value="Retrotrans_gag_dom"/>
</dbReference>
<sequence length="330" mass="36310">MASSLEDLVTKFESFDLMMNKVLDKVTGLEAWQSSADASMGLLLTKADDTASRLQRLESAPPPRPQPPPPQPPLPPQLPAAWTDPLDLNLAPGQATRSFASTWERPHGHRVEHGHRDVGGGILGSHPPRPVTGMPPTSLPPIHDLTLDLGASSVRVGPTPKMDFPKFDGSNPRLWKDKCELFFEVYCVSESLKPRFAALNFSGSAASWLQTLERRGRVGSWEELHKAVCNRFDRDQYSLHMRQLDSLRQTGSVDEYHAQAPIALHRPSTVDTASALALLQEEELECQRRQAVLKPAHKDLGKSGSQVFSANDKSRFSGKRMTVNGATSQG</sequence>
<dbReference type="Pfam" id="PF03732">
    <property type="entry name" value="Retrotrans_gag"/>
    <property type="match status" value="1"/>
</dbReference>
<dbReference type="AlphaFoldDB" id="A0A8T0QVT0"/>
<keyword evidence="4" id="KW-1185">Reference proteome</keyword>
<dbReference type="Proteomes" id="UP000823388">
    <property type="component" value="Chromosome 6N"/>
</dbReference>
<evidence type="ECO:0000313" key="4">
    <source>
        <dbReference type="Proteomes" id="UP000823388"/>
    </source>
</evidence>
<evidence type="ECO:0000256" key="1">
    <source>
        <dbReference type="SAM" id="MobiDB-lite"/>
    </source>
</evidence>
<comment type="caution">
    <text evidence="3">The sequence shown here is derived from an EMBL/GenBank/DDBJ whole genome shotgun (WGS) entry which is preliminary data.</text>
</comment>
<gene>
    <name evidence="3" type="ORF">PVAP13_6NG073760</name>
</gene>
<evidence type="ECO:0000313" key="3">
    <source>
        <dbReference type="EMBL" id="KAG2577003.1"/>
    </source>
</evidence>
<feature type="domain" description="Retrotransposon gag" evidence="2">
    <location>
        <begin position="196"/>
        <end position="259"/>
    </location>
</feature>
<accession>A0A8T0QVT0</accession>
<name>A0A8T0QVT0_PANVG</name>
<organism evidence="3 4">
    <name type="scientific">Panicum virgatum</name>
    <name type="common">Blackwell switchgrass</name>
    <dbReference type="NCBI Taxonomy" id="38727"/>
    <lineage>
        <taxon>Eukaryota</taxon>
        <taxon>Viridiplantae</taxon>
        <taxon>Streptophyta</taxon>
        <taxon>Embryophyta</taxon>
        <taxon>Tracheophyta</taxon>
        <taxon>Spermatophyta</taxon>
        <taxon>Magnoliopsida</taxon>
        <taxon>Liliopsida</taxon>
        <taxon>Poales</taxon>
        <taxon>Poaceae</taxon>
        <taxon>PACMAD clade</taxon>
        <taxon>Panicoideae</taxon>
        <taxon>Panicodae</taxon>
        <taxon>Paniceae</taxon>
        <taxon>Panicinae</taxon>
        <taxon>Panicum</taxon>
        <taxon>Panicum sect. Hiantes</taxon>
    </lineage>
</organism>